<dbReference type="EMBL" id="UYRT01001770">
    <property type="protein sequence ID" value="VDK30117.1"/>
    <property type="molecule type" value="Genomic_DNA"/>
</dbReference>
<dbReference type="AlphaFoldDB" id="A0A183CYC0"/>
<name>A0A183CYC0_9BILA</name>
<evidence type="ECO:0000313" key="1">
    <source>
        <dbReference type="EMBL" id="VDK30117.1"/>
    </source>
</evidence>
<protein>
    <submittedName>
        <fullName evidence="3">Roadblock/LC7 domain-containing protein</fullName>
    </submittedName>
</protein>
<evidence type="ECO:0000313" key="3">
    <source>
        <dbReference type="WBParaSite" id="GPUH_0000146401-mRNA-1"/>
    </source>
</evidence>
<dbReference type="WBParaSite" id="GPUH_0000146401-mRNA-1">
    <property type="protein sequence ID" value="GPUH_0000146401-mRNA-1"/>
    <property type="gene ID" value="GPUH_0000146401"/>
</dbReference>
<accession>A0A183CYC0</accession>
<reference evidence="3" key="1">
    <citation type="submission" date="2016-06" db="UniProtKB">
        <authorList>
            <consortium name="WormBaseParasite"/>
        </authorList>
    </citation>
    <scope>IDENTIFICATION</scope>
</reference>
<proteinExistence type="predicted"/>
<reference evidence="1 2" key="2">
    <citation type="submission" date="2018-11" db="EMBL/GenBank/DDBJ databases">
        <authorList>
            <consortium name="Pathogen Informatics"/>
        </authorList>
    </citation>
    <scope>NUCLEOTIDE SEQUENCE [LARGE SCALE GENOMIC DNA]</scope>
</reference>
<dbReference type="Gene3D" id="3.40.630.30">
    <property type="match status" value="1"/>
</dbReference>
<gene>
    <name evidence="1" type="ORF">GPUH_LOCUS1461</name>
</gene>
<keyword evidence="2" id="KW-1185">Reference proteome</keyword>
<sequence length="158" mass="17215">MSETFRTREPVVCSLSTLFEDLLNELTQVGISSGHSFVALLDSAVVGVALNSTTDVSDVRAKQQEFTPVKDYGPEISGGHYRSKKANQLRAFFDAVESGLKRGIDKHDNKIFKINVLCVHGSVAGLDFIASVKFLTSASETIDKLYSKISPMEVSLAK</sequence>
<organism evidence="3">
    <name type="scientific">Gongylonema pulchrum</name>
    <dbReference type="NCBI Taxonomy" id="637853"/>
    <lineage>
        <taxon>Eukaryota</taxon>
        <taxon>Metazoa</taxon>
        <taxon>Ecdysozoa</taxon>
        <taxon>Nematoda</taxon>
        <taxon>Chromadorea</taxon>
        <taxon>Rhabditida</taxon>
        <taxon>Spirurina</taxon>
        <taxon>Spiruromorpha</taxon>
        <taxon>Spiruroidea</taxon>
        <taxon>Gongylonematidae</taxon>
        <taxon>Gongylonema</taxon>
    </lineage>
</organism>
<dbReference type="Proteomes" id="UP000271098">
    <property type="component" value="Unassembled WGS sequence"/>
</dbReference>
<evidence type="ECO:0000313" key="2">
    <source>
        <dbReference type="Proteomes" id="UP000271098"/>
    </source>
</evidence>